<comment type="caution">
    <text evidence="10">The sequence shown here is derived from an EMBL/GenBank/DDBJ whole genome shotgun (WGS) entry which is preliminary data.</text>
</comment>
<keyword evidence="6" id="KW-0799">Topoisomerase</keyword>
<evidence type="ECO:0000256" key="9">
    <source>
        <dbReference type="SAM" id="MobiDB-lite"/>
    </source>
</evidence>
<dbReference type="InterPro" id="IPR050634">
    <property type="entry name" value="DNA_Topoisomerase_II"/>
</dbReference>
<dbReference type="EC" id="5.6.2.2" evidence="3"/>
<keyword evidence="7" id="KW-0238">DNA-binding</keyword>
<reference evidence="10 11" key="1">
    <citation type="journal article" date="2023" name="Arcadia Sci">
        <title>De novo assembly of a long-read Amblyomma americanum tick genome.</title>
        <authorList>
            <person name="Chou S."/>
            <person name="Poskanzer K.E."/>
            <person name="Rollins M."/>
            <person name="Thuy-Boun P.S."/>
        </authorList>
    </citation>
    <scope>NUCLEOTIDE SEQUENCE [LARGE SCALE GENOMIC DNA]</scope>
    <source>
        <strain evidence="10">F_SG_1</strain>
        <tissue evidence="10">Salivary glands</tissue>
    </source>
</reference>
<dbReference type="Gene3D" id="1.10.268.10">
    <property type="entry name" value="Topoisomerase, domain 3"/>
    <property type="match status" value="1"/>
</dbReference>
<dbReference type="GO" id="GO:0003918">
    <property type="term" value="F:DNA topoisomerase type II (double strand cut, ATP-hydrolyzing) activity"/>
    <property type="evidence" value="ECO:0007669"/>
    <property type="project" value="UniProtKB-EC"/>
</dbReference>
<accession>A0AAQ4EU56</accession>
<dbReference type="GO" id="GO:0003677">
    <property type="term" value="F:DNA binding"/>
    <property type="evidence" value="ECO:0007669"/>
    <property type="project" value="UniProtKB-KW"/>
</dbReference>
<evidence type="ECO:0000256" key="2">
    <source>
        <dbReference type="ARBA" id="ARBA00001946"/>
    </source>
</evidence>
<keyword evidence="11" id="KW-1185">Reference proteome</keyword>
<dbReference type="Gene3D" id="3.40.50.670">
    <property type="match status" value="1"/>
</dbReference>
<comment type="cofactor">
    <cofactor evidence="2">
        <name>Mg(2+)</name>
        <dbReference type="ChEBI" id="CHEBI:18420"/>
    </cofactor>
</comment>
<evidence type="ECO:0000256" key="8">
    <source>
        <dbReference type="ARBA" id="ARBA00023235"/>
    </source>
</evidence>
<dbReference type="GO" id="GO:0005524">
    <property type="term" value="F:ATP binding"/>
    <property type="evidence" value="ECO:0007669"/>
    <property type="project" value="UniProtKB-KW"/>
</dbReference>
<dbReference type="PANTHER" id="PTHR10169">
    <property type="entry name" value="DNA TOPOISOMERASE/GYRASE"/>
    <property type="match status" value="1"/>
</dbReference>
<dbReference type="GO" id="GO:0000819">
    <property type="term" value="P:sister chromatid segregation"/>
    <property type="evidence" value="ECO:0007669"/>
    <property type="project" value="TreeGrafter"/>
</dbReference>
<name>A0AAQ4EU56_AMBAM</name>
<protein>
    <recommendedName>
        <fullName evidence="3">DNA topoisomerase (ATP-hydrolyzing)</fullName>
        <ecNumber evidence="3">5.6.2.2</ecNumber>
    </recommendedName>
</protein>
<dbReference type="PRINTS" id="PR00418">
    <property type="entry name" value="TPI2FAMILY"/>
</dbReference>
<dbReference type="GO" id="GO:0005634">
    <property type="term" value="C:nucleus"/>
    <property type="evidence" value="ECO:0007669"/>
    <property type="project" value="TreeGrafter"/>
</dbReference>
<evidence type="ECO:0000256" key="5">
    <source>
        <dbReference type="ARBA" id="ARBA00022840"/>
    </source>
</evidence>
<gene>
    <name evidence="10" type="ORF">V5799_020388</name>
</gene>
<proteinExistence type="predicted"/>
<dbReference type="SUPFAM" id="SSF56719">
    <property type="entry name" value="Type II DNA topoisomerase"/>
    <property type="match status" value="1"/>
</dbReference>
<dbReference type="AlphaFoldDB" id="A0AAQ4EU56"/>
<evidence type="ECO:0000256" key="6">
    <source>
        <dbReference type="ARBA" id="ARBA00023029"/>
    </source>
</evidence>
<feature type="region of interest" description="Disordered" evidence="9">
    <location>
        <begin position="1"/>
        <end position="21"/>
    </location>
</feature>
<keyword evidence="8" id="KW-0413">Isomerase</keyword>
<evidence type="ECO:0000313" key="11">
    <source>
        <dbReference type="Proteomes" id="UP001321473"/>
    </source>
</evidence>
<keyword evidence="5" id="KW-0067">ATP-binding</keyword>
<dbReference type="InterPro" id="IPR013757">
    <property type="entry name" value="Topo_IIA_A_a_sf"/>
</dbReference>
<organism evidence="10 11">
    <name type="scientific">Amblyomma americanum</name>
    <name type="common">Lone star tick</name>
    <dbReference type="NCBI Taxonomy" id="6943"/>
    <lineage>
        <taxon>Eukaryota</taxon>
        <taxon>Metazoa</taxon>
        <taxon>Ecdysozoa</taxon>
        <taxon>Arthropoda</taxon>
        <taxon>Chelicerata</taxon>
        <taxon>Arachnida</taxon>
        <taxon>Acari</taxon>
        <taxon>Parasitiformes</taxon>
        <taxon>Ixodida</taxon>
        <taxon>Ixodoidea</taxon>
        <taxon>Ixodidae</taxon>
        <taxon>Amblyomminae</taxon>
        <taxon>Amblyomma</taxon>
    </lineage>
</organism>
<dbReference type="InterPro" id="IPR013760">
    <property type="entry name" value="Topo_IIA-like_dom_sf"/>
</dbReference>
<dbReference type="GO" id="GO:0000712">
    <property type="term" value="P:resolution of meiotic recombination intermediates"/>
    <property type="evidence" value="ECO:0007669"/>
    <property type="project" value="TreeGrafter"/>
</dbReference>
<evidence type="ECO:0000256" key="4">
    <source>
        <dbReference type="ARBA" id="ARBA00022741"/>
    </source>
</evidence>
<comment type="catalytic activity">
    <reaction evidence="1">
        <text>ATP-dependent breakage, passage and rejoining of double-stranded DNA.</text>
        <dbReference type="EC" id="5.6.2.2"/>
    </reaction>
</comment>
<evidence type="ECO:0000256" key="3">
    <source>
        <dbReference type="ARBA" id="ARBA00012895"/>
    </source>
</evidence>
<keyword evidence="4" id="KW-0547">Nucleotide-binding</keyword>
<dbReference type="GO" id="GO:0006265">
    <property type="term" value="P:DNA topological change"/>
    <property type="evidence" value="ECO:0007669"/>
    <property type="project" value="InterPro"/>
</dbReference>
<feature type="compositionally biased region" description="Basic and acidic residues" evidence="9">
    <location>
        <begin position="12"/>
        <end position="21"/>
    </location>
</feature>
<dbReference type="InterPro" id="IPR013759">
    <property type="entry name" value="Topo_IIA_B_C"/>
</dbReference>
<sequence length="305" mass="34409">MEATVGEGADEDKDKESVSKPEDIKQVYYLLGLPPCSLTPERKDELLEKEEKREKQVVQREEPLEKFWNVDTEAFSVKSEMDQVERNEETVANASKSSKRERAKMLECGVKSGMSWVTFKAEKRLGQKRSAKKKSKLKFITILEDANDAGTRNTLDCSLILTDGNSAKSLAVSRLSQYKANYISVDNLKSLRYGRLMIMTAQDQEGVTYQGTPDKLHPPQLAFAAVLVLPTGVRGVESSEQLAALESEVLKRSGHQTPQEAKEYLMDMLRARITFHYHGNEVDYAIQLFFSKMAIEEERTDLSAA</sequence>
<dbReference type="Proteomes" id="UP001321473">
    <property type="component" value="Unassembled WGS sequence"/>
</dbReference>
<evidence type="ECO:0000313" key="10">
    <source>
        <dbReference type="EMBL" id="KAK8778271.1"/>
    </source>
</evidence>
<evidence type="ECO:0000256" key="1">
    <source>
        <dbReference type="ARBA" id="ARBA00000185"/>
    </source>
</evidence>
<dbReference type="PANTHER" id="PTHR10169:SF38">
    <property type="entry name" value="DNA TOPOISOMERASE 2"/>
    <property type="match status" value="1"/>
</dbReference>
<dbReference type="EMBL" id="JARKHS020010944">
    <property type="protein sequence ID" value="KAK8778271.1"/>
    <property type="molecule type" value="Genomic_DNA"/>
</dbReference>
<evidence type="ECO:0000256" key="7">
    <source>
        <dbReference type="ARBA" id="ARBA00023125"/>
    </source>
</evidence>